<feature type="domain" description="SET" evidence="8">
    <location>
        <begin position="1"/>
        <end position="65"/>
    </location>
</feature>
<dbReference type="InterPro" id="IPR001214">
    <property type="entry name" value="SET_dom"/>
</dbReference>
<dbReference type="AlphaFoldDB" id="A0A5K3G3S6"/>
<organism evidence="9">
    <name type="scientific">Mesocestoides corti</name>
    <name type="common">Flatworm</name>
    <dbReference type="NCBI Taxonomy" id="53468"/>
    <lineage>
        <taxon>Eukaryota</taxon>
        <taxon>Metazoa</taxon>
        <taxon>Spiralia</taxon>
        <taxon>Lophotrochozoa</taxon>
        <taxon>Platyhelminthes</taxon>
        <taxon>Cestoda</taxon>
        <taxon>Eucestoda</taxon>
        <taxon>Cyclophyllidea</taxon>
        <taxon>Mesocestoididae</taxon>
        <taxon>Mesocestoides</taxon>
    </lineage>
</organism>
<keyword evidence="7" id="KW-0862">Zinc</keyword>
<evidence type="ECO:0000256" key="2">
    <source>
        <dbReference type="ARBA" id="ARBA00022454"/>
    </source>
</evidence>
<keyword evidence="5" id="KW-0949">S-adenosyl-L-methionine</keyword>
<evidence type="ECO:0000313" key="9">
    <source>
        <dbReference type="WBParaSite" id="MCU_012781-RA"/>
    </source>
</evidence>
<dbReference type="GO" id="GO:0008168">
    <property type="term" value="F:methyltransferase activity"/>
    <property type="evidence" value="ECO:0007669"/>
    <property type="project" value="UniProtKB-KW"/>
</dbReference>
<reference evidence="9" key="1">
    <citation type="submission" date="2019-11" db="UniProtKB">
        <authorList>
            <consortium name="WormBaseParasite"/>
        </authorList>
    </citation>
    <scope>IDENTIFICATION</scope>
</reference>
<dbReference type="PANTHER" id="PTHR46223">
    <property type="entry name" value="HISTONE-LYSINE N-METHYLTRANSFERASE SUV39H"/>
    <property type="match status" value="1"/>
</dbReference>
<keyword evidence="3" id="KW-0489">Methyltransferase</keyword>
<dbReference type="PROSITE" id="PS50280">
    <property type="entry name" value="SET"/>
    <property type="match status" value="1"/>
</dbReference>
<evidence type="ECO:0000256" key="7">
    <source>
        <dbReference type="ARBA" id="ARBA00022833"/>
    </source>
</evidence>
<name>A0A5K3G3S6_MESCO</name>
<dbReference type="PANTHER" id="PTHR46223:SF3">
    <property type="entry name" value="HISTONE-LYSINE N-METHYLTRANSFERASE SET-23"/>
    <property type="match status" value="1"/>
</dbReference>
<evidence type="ECO:0000256" key="3">
    <source>
        <dbReference type="ARBA" id="ARBA00022603"/>
    </source>
</evidence>
<dbReference type="GO" id="GO:0032259">
    <property type="term" value="P:methylation"/>
    <property type="evidence" value="ECO:0007669"/>
    <property type="project" value="UniProtKB-KW"/>
</dbReference>
<proteinExistence type="predicted"/>
<evidence type="ECO:0000256" key="5">
    <source>
        <dbReference type="ARBA" id="ARBA00022691"/>
    </source>
</evidence>
<dbReference type="Gene3D" id="2.170.270.10">
    <property type="entry name" value="SET domain"/>
    <property type="match status" value="1"/>
</dbReference>
<keyword evidence="6" id="KW-0479">Metal-binding</keyword>
<dbReference type="GO" id="GO:0046872">
    <property type="term" value="F:metal ion binding"/>
    <property type="evidence" value="ECO:0007669"/>
    <property type="project" value="UniProtKB-KW"/>
</dbReference>
<evidence type="ECO:0000256" key="6">
    <source>
        <dbReference type="ARBA" id="ARBA00022723"/>
    </source>
</evidence>
<evidence type="ECO:0000256" key="1">
    <source>
        <dbReference type="ARBA" id="ARBA00004286"/>
    </source>
</evidence>
<dbReference type="InterPro" id="IPR050973">
    <property type="entry name" value="H3K9_Histone-Lys_N-MTase"/>
</dbReference>
<dbReference type="WBParaSite" id="MCU_012781-RA">
    <property type="protein sequence ID" value="MCU_012781-RA"/>
    <property type="gene ID" value="MCU_012781"/>
</dbReference>
<keyword evidence="4" id="KW-0808">Transferase</keyword>
<comment type="subcellular location">
    <subcellularLocation>
        <location evidence="1">Chromosome</location>
    </subcellularLocation>
</comment>
<protein>
    <submittedName>
        <fullName evidence="9">SET domain-containing protein</fullName>
    </submittedName>
</protein>
<sequence>FLTIIDGAYEVTDPQKELPNTSLINHACDPNMAVTPVRVDAVEPLLALFAKRDIRQSEELTYNYSHMSFTAFERTGKTCLCNSSFCLGYLPFCV</sequence>
<dbReference type="SUPFAM" id="SSF82199">
    <property type="entry name" value="SET domain"/>
    <property type="match status" value="1"/>
</dbReference>
<evidence type="ECO:0000259" key="8">
    <source>
        <dbReference type="PROSITE" id="PS50280"/>
    </source>
</evidence>
<accession>A0A5K3G3S6</accession>
<evidence type="ECO:0000256" key="4">
    <source>
        <dbReference type="ARBA" id="ARBA00022679"/>
    </source>
</evidence>
<dbReference type="GO" id="GO:0005694">
    <property type="term" value="C:chromosome"/>
    <property type="evidence" value="ECO:0007669"/>
    <property type="project" value="UniProtKB-SubCell"/>
</dbReference>
<dbReference type="InterPro" id="IPR046341">
    <property type="entry name" value="SET_dom_sf"/>
</dbReference>
<dbReference type="Pfam" id="PF00856">
    <property type="entry name" value="SET"/>
    <property type="match status" value="1"/>
</dbReference>
<keyword evidence="2" id="KW-0158">Chromosome</keyword>